<organism evidence="8 9">
    <name type="scientific">Acanthaster planci</name>
    <name type="common">Crown-of-thorns starfish</name>
    <dbReference type="NCBI Taxonomy" id="133434"/>
    <lineage>
        <taxon>Eukaryota</taxon>
        <taxon>Metazoa</taxon>
        <taxon>Echinodermata</taxon>
        <taxon>Eleutherozoa</taxon>
        <taxon>Asterozoa</taxon>
        <taxon>Asteroidea</taxon>
        <taxon>Valvatacea</taxon>
        <taxon>Valvatida</taxon>
        <taxon>Acanthasteridae</taxon>
        <taxon>Acanthaster</taxon>
    </lineage>
</organism>
<keyword evidence="4" id="KW-0677">Repeat</keyword>
<dbReference type="RefSeq" id="XP_022101487.1">
    <property type="nucleotide sequence ID" value="XM_022245795.1"/>
</dbReference>
<dbReference type="AlphaFoldDB" id="A0A8B7Z958"/>
<keyword evidence="5" id="KW-0106">Calcium</keyword>
<proteinExistence type="predicted"/>
<reference evidence="9" key="1">
    <citation type="submission" date="2025-08" db="UniProtKB">
        <authorList>
            <consortium name="RefSeq"/>
        </authorList>
    </citation>
    <scope>IDENTIFICATION</scope>
</reference>
<dbReference type="PANTHER" id="PTHR46212:SF3">
    <property type="entry name" value="GH27120P"/>
    <property type="match status" value="1"/>
</dbReference>
<dbReference type="InterPro" id="IPR051426">
    <property type="entry name" value="Peflin/Sorcin_CaBP"/>
</dbReference>
<dbReference type="GO" id="GO:0005737">
    <property type="term" value="C:cytoplasm"/>
    <property type="evidence" value="ECO:0007669"/>
    <property type="project" value="UniProtKB-SubCell"/>
</dbReference>
<feature type="domain" description="EF-hand" evidence="7">
    <location>
        <begin position="154"/>
        <end position="189"/>
    </location>
</feature>
<feature type="compositionally biased region" description="Gly residues" evidence="6">
    <location>
        <begin position="130"/>
        <end position="148"/>
    </location>
</feature>
<evidence type="ECO:0000256" key="1">
    <source>
        <dbReference type="ARBA" id="ARBA00004496"/>
    </source>
</evidence>
<name>A0A8B7Z958_ACAPL</name>
<dbReference type="SUPFAM" id="SSF47473">
    <property type="entry name" value="EF-hand"/>
    <property type="match status" value="1"/>
</dbReference>
<accession>A0A8B7Z958</accession>
<dbReference type="GO" id="GO:0005509">
    <property type="term" value="F:calcium ion binding"/>
    <property type="evidence" value="ECO:0007669"/>
    <property type="project" value="InterPro"/>
</dbReference>
<dbReference type="InterPro" id="IPR011992">
    <property type="entry name" value="EF-hand-dom_pair"/>
</dbReference>
<keyword evidence="2" id="KW-0963">Cytoplasm</keyword>
<protein>
    <submittedName>
        <fullName evidence="9">Programmed cell death protein 6-like isoform X1</fullName>
    </submittedName>
</protein>
<comment type="subcellular location">
    <subcellularLocation>
        <location evidence="1">Cytoplasm</location>
    </subcellularLocation>
</comment>
<keyword evidence="8" id="KW-1185">Reference proteome</keyword>
<sequence>MGRQVSWLVKMAPGQTPGYGAPPPGQQGYGAPPPGQQGYGAPPPGQQGYGAPPPGQQGYGAPPPGQQGYGAPPPGQQGYGAPPSSQYRPQAPGQPGYAPPRGQPGYGAPAGYGAPPAGQPGYGAPPPGQAGYGAPSGGYGQQGYGAPAGGPPPGVDPTVYQWFLAVDQDRTGSITAMELQQALTNNNWSHFNAETCRLMIGMFDRDNNGTINLQEFSSLWMYIQQWRGVFERYDRDRSGNIDAQELMTALNEMGFRVSLNFCQATIIKYDRLSRRSVKFDDFIQICVLLRSLTDAFKQRDTNLNGKIQINYEDFMSLAMSYKP</sequence>
<evidence type="ECO:0000256" key="4">
    <source>
        <dbReference type="ARBA" id="ARBA00022737"/>
    </source>
</evidence>
<feature type="domain" description="EF-hand" evidence="7">
    <location>
        <begin position="221"/>
        <end position="256"/>
    </location>
</feature>
<evidence type="ECO:0000256" key="2">
    <source>
        <dbReference type="ARBA" id="ARBA00022490"/>
    </source>
</evidence>
<evidence type="ECO:0000256" key="5">
    <source>
        <dbReference type="ARBA" id="ARBA00022837"/>
    </source>
</evidence>
<evidence type="ECO:0000259" key="7">
    <source>
        <dbReference type="PROSITE" id="PS50222"/>
    </source>
</evidence>
<evidence type="ECO:0000313" key="8">
    <source>
        <dbReference type="Proteomes" id="UP000694845"/>
    </source>
</evidence>
<dbReference type="Pfam" id="PF13405">
    <property type="entry name" value="EF-hand_6"/>
    <property type="match status" value="1"/>
</dbReference>
<gene>
    <name evidence="9" type="primary">LOC110985067</name>
</gene>
<evidence type="ECO:0000256" key="6">
    <source>
        <dbReference type="SAM" id="MobiDB-lite"/>
    </source>
</evidence>
<evidence type="ECO:0000256" key="3">
    <source>
        <dbReference type="ARBA" id="ARBA00022723"/>
    </source>
</evidence>
<feature type="compositionally biased region" description="Pro residues" evidence="6">
    <location>
        <begin position="20"/>
        <end position="75"/>
    </location>
</feature>
<dbReference type="GeneID" id="110985067"/>
<dbReference type="Pfam" id="PF13499">
    <property type="entry name" value="EF-hand_7"/>
    <property type="match status" value="1"/>
</dbReference>
<dbReference type="PANTHER" id="PTHR46212">
    <property type="entry name" value="PEFLIN"/>
    <property type="match status" value="1"/>
</dbReference>
<feature type="compositionally biased region" description="Low complexity" evidence="6">
    <location>
        <begin position="79"/>
        <end position="96"/>
    </location>
</feature>
<keyword evidence="3" id="KW-0479">Metal-binding</keyword>
<evidence type="ECO:0000313" key="9">
    <source>
        <dbReference type="RefSeq" id="XP_022101487.1"/>
    </source>
</evidence>
<feature type="region of interest" description="Disordered" evidence="6">
    <location>
        <begin position="1"/>
        <end position="152"/>
    </location>
</feature>
<dbReference type="KEGG" id="aplc:110985067"/>
<dbReference type="PROSITE" id="PS00018">
    <property type="entry name" value="EF_HAND_1"/>
    <property type="match status" value="2"/>
</dbReference>
<dbReference type="Proteomes" id="UP000694845">
    <property type="component" value="Unplaced"/>
</dbReference>
<dbReference type="GO" id="GO:0048306">
    <property type="term" value="F:calcium-dependent protein binding"/>
    <property type="evidence" value="ECO:0007669"/>
    <property type="project" value="UniProtKB-ARBA"/>
</dbReference>
<dbReference type="InterPro" id="IPR018247">
    <property type="entry name" value="EF_Hand_1_Ca_BS"/>
</dbReference>
<dbReference type="OrthoDB" id="186625at2759"/>
<dbReference type="SMART" id="SM00054">
    <property type="entry name" value="EFh"/>
    <property type="match status" value="3"/>
</dbReference>
<dbReference type="Gene3D" id="1.10.238.10">
    <property type="entry name" value="EF-hand"/>
    <property type="match status" value="1"/>
</dbReference>
<dbReference type="PROSITE" id="PS50222">
    <property type="entry name" value="EF_HAND_2"/>
    <property type="match status" value="2"/>
</dbReference>
<dbReference type="InterPro" id="IPR002048">
    <property type="entry name" value="EF_hand_dom"/>
</dbReference>
<dbReference type="CDD" id="cd16184">
    <property type="entry name" value="EFh_PEF_peflin"/>
    <property type="match status" value="1"/>
</dbReference>